<evidence type="ECO:0000256" key="6">
    <source>
        <dbReference type="SAM" id="Phobius"/>
    </source>
</evidence>
<keyword evidence="8" id="KW-1185">Reference proteome</keyword>
<evidence type="ECO:0000256" key="3">
    <source>
        <dbReference type="ARBA" id="ARBA00022692"/>
    </source>
</evidence>
<proteinExistence type="predicted"/>
<evidence type="ECO:0000256" key="5">
    <source>
        <dbReference type="ARBA" id="ARBA00023136"/>
    </source>
</evidence>
<name>A0A0R2FK46_9LACO</name>
<feature type="transmembrane region" description="Helical" evidence="6">
    <location>
        <begin position="522"/>
        <end position="542"/>
    </location>
</feature>
<feature type="transmembrane region" description="Helical" evidence="6">
    <location>
        <begin position="342"/>
        <end position="361"/>
    </location>
</feature>
<keyword evidence="2" id="KW-0813">Transport</keyword>
<comment type="subcellular location">
    <subcellularLocation>
        <location evidence="1">Membrane</location>
        <topology evidence="1">Multi-pass membrane protein</topology>
    </subcellularLocation>
</comment>
<keyword evidence="5 6" id="KW-0472">Membrane</keyword>
<feature type="transmembrane region" description="Helical" evidence="6">
    <location>
        <begin position="20"/>
        <end position="42"/>
    </location>
</feature>
<feature type="transmembrane region" description="Helical" evidence="6">
    <location>
        <begin position="442"/>
        <end position="465"/>
    </location>
</feature>
<feature type="transmembrane region" description="Helical" evidence="6">
    <location>
        <begin position="48"/>
        <end position="69"/>
    </location>
</feature>
<keyword evidence="3 6" id="KW-0812">Transmembrane</keyword>
<dbReference type="GO" id="GO:0035673">
    <property type="term" value="F:oligopeptide transmembrane transporter activity"/>
    <property type="evidence" value="ECO:0007669"/>
    <property type="project" value="InterPro"/>
</dbReference>
<dbReference type="EMBL" id="AYZJ01000019">
    <property type="protein sequence ID" value="KRN25130.1"/>
    <property type="molecule type" value="Genomic_DNA"/>
</dbReference>
<feature type="transmembrane region" description="Helical" evidence="6">
    <location>
        <begin position="317"/>
        <end position="336"/>
    </location>
</feature>
<feature type="transmembrane region" description="Helical" evidence="6">
    <location>
        <begin position="373"/>
        <end position="395"/>
    </location>
</feature>
<organism evidence="7 8">
    <name type="scientific">Lacticaseibacillus camelliae DSM 22697 = JCM 13995</name>
    <dbReference type="NCBI Taxonomy" id="1423730"/>
    <lineage>
        <taxon>Bacteria</taxon>
        <taxon>Bacillati</taxon>
        <taxon>Bacillota</taxon>
        <taxon>Bacilli</taxon>
        <taxon>Lactobacillales</taxon>
        <taxon>Lactobacillaceae</taxon>
        <taxon>Lacticaseibacillus</taxon>
    </lineage>
</organism>
<feature type="transmembrane region" description="Helical" evidence="6">
    <location>
        <begin position="168"/>
        <end position="189"/>
    </location>
</feature>
<dbReference type="InterPro" id="IPR004813">
    <property type="entry name" value="OPT"/>
</dbReference>
<feature type="transmembrane region" description="Helical" evidence="6">
    <location>
        <begin position="279"/>
        <end position="297"/>
    </location>
</feature>
<dbReference type="InterPro" id="IPR045035">
    <property type="entry name" value="YSL-like"/>
</dbReference>
<sequence>MEKPISVPKTQAPAKPKSRVGSTIVLSVGILLALLFAASTAYSGMKAGLTVAAGIPGAIIGSAVVRAFARREGFAGTNEMQGMASGGETVASGMIFVLPAVLLIGAQINFFEAVLVGTLGVLFGIGTASIVENHLIVGSKDTLLYPEAMAISETIRASAEGGQGMKMMASGFGIGGLLTMATGSMFGWINNHFVMYGPKDFKWKFELEVNPLLAGIGFIVGMQVALQMFAGSLLANFAIAPLIGYFTDMAGGGNDVWNAAGTAVNSLGFDGISGSYNRYLGAGMMLCGGLIGAVKLIPVIGRSLKVAFGGKEKKSMFGIMLLGFAIVSVFVLSSIFSGSLMIGLLGGGLAMILAFVFVVVAANLTGTIGTSNLPVSGMTIASLVLLTVLFVAMGWTSDFDLRSLLLLATFAVTAISIGGGYSQTQKATELVGAARPKMQRRFLLAAVIGVITVVGVIVVLAPQLADTSADAAFGLPQANLIAALTSGIITGQLPFTIIFIGVAMGLVMHFLKLPIMTVAIGFYLPMATTAIILVGAIVRMIVEGKGKPANQERVQHGVSLSSGLIAGGSIIGLTGILLSISGVLTPGTPSGLLAGNGAAVALLTILVLAMLFFLRKSSVTAKANK</sequence>
<evidence type="ECO:0000256" key="4">
    <source>
        <dbReference type="ARBA" id="ARBA00022989"/>
    </source>
</evidence>
<feature type="transmembrane region" description="Helical" evidence="6">
    <location>
        <begin position="90"/>
        <end position="108"/>
    </location>
</feature>
<evidence type="ECO:0000313" key="7">
    <source>
        <dbReference type="EMBL" id="KRN25130.1"/>
    </source>
</evidence>
<evidence type="ECO:0000256" key="1">
    <source>
        <dbReference type="ARBA" id="ARBA00004141"/>
    </source>
</evidence>
<gene>
    <name evidence="7" type="ORF">FC75_GL001046</name>
</gene>
<dbReference type="GO" id="GO:0016020">
    <property type="term" value="C:membrane"/>
    <property type="evidence" value="ECO:0007669"/>
    <property type="project" value="UniProtKB-SubCell"/>
</dbReference>
<evidence type="ECO:0000256" key="2">
    <source>
        <dbReference type="ARBA" id="ARBA00022448"/>
    </source>
</evidence>
<dbReference type="PANTHER" id="PTHR31645">
    <property type="entry name" value="OLIGOPEPTIDE TRANSPORTER YGL114W-RELATED"/>
    <property type="match status" value="1"/>
</dbReference>
<protein>
    <submittedName>
        <fullName evidence="7">OPT family oligopeptide transporter</fullName>
    </submittedName>
</protein>
<dbReference type="RefSeq" id="WP_056989118.1">
    <property type="nucleotide sequence ID" value="NZ_AYZJ01000019.1"/>
</dbReference>
<dbReference type="AlphaFoldDB" id="A0A0R2FK46"/>
<feature type="transmembrane region" description="Helical" evidence="6">
    <location>
        <begin position="401"/>
        <end position="421"/>
    </location>
</feature>
<reference evidence="7 8" key="1">
    <citation type="journal article" date="2015" name="Genome Announc.">
        <title>Expanding the biotechnology potential of lactobacilli through comparative genomics of 213 strains and associated genera.</title>
        <authorList>
            <person name="Sun Z."/>
            <person name="Harris H.M."/>
            <person name="McCann A."/>
            <person name="Guo C."/>
            <person name="Argimon S."/>
            <person name="Zhang W."/>
            <person name="Yang X."/>
            <person name="Jeffery I.B."/>
            <person name="Cooney J.C."/>
            <person name="Kagawa T.F."/>
            <person name="Liu W."/>
            <person name="Song Y."/>
            <person name="Salvetti E."/>
            <person name="Wrobel A."/>
            <person name="Rasinkangas P."/>
            <person name="Parkhill J."/>
            <person name="Rea M.C."/>
            <person name="O'Sullivan O."/>
            <person name="Ritari J."/>
            <person name="Douillard F.P."/>
            <person name="Paul Ross R."/>
            <person name="Yang R."/>
            <person name="Briner A.E."/>
            <person name="Felis G.E."/>
            <person name="de Vos W.M."/>
            <person name="Barrangou R."/>
            <person name="Klaenhammer T.R."/>
            <person name="Caufield P.W."/>
            <person name="Cui Y."/>
            <person name="Zhang H."/>
            <person name="O'Toole P.W."/>
        </authorList>
    </citation>
    <scope>NUCLEOTIDE SEQUENCE [LARGE SCALE GENOMIC DNA]</scope>
    <source>
        <strain evidence="7 8">DSM 22697</strain>
    </source>
</reference>
<dbReference type="STRING" id="1423730.FC75_GL001046"/>
<feature type="transmembrane region" description="Helical" evidence="6">
    <location>
        <begin position="209"/>
        <end position="226"/>
    </location>
</feature>
<dbReference type="PANTHER" id="PTHR31645:SF0">
    <property type="entry name" value="OLIGOPEPTIDE TRANSPORTER YGL114W-RELATED"/>
    <property type="match status" value="1"/>
</dbReference>
<feature type="transmembrane region" description="Helical" evidence="6">
    <location>
        <begin position="591"/>
        <end position="614"/>
    </location>
</feature>
<comment type="caution">
    <text evidence="7">The sequence shown here is derived from an EMBL/GenBank/DDBJ whole genome shotgun (WGS) entry which is preliminary data.</text>
</comment>
<dbReference type="Proteomes" id="UP000050865">
    <property type="component" value="Unassembled WGS sequence"/>
</dbReference>
<accession>A0A0R2FK46</accession>
<dbReference type="Pfam" id="PF03169">
    <property type="entry name" value="OPT"/>
    <property type="match status" value="1"/>
</dbReference>
<keyword evidence="4 6" id="KW-1133">Transmembrane helix</keyword>
<dbReference type="PATRIC" id="fig|1423730.4.peg.1100"/>
<evidence type="ECO:0000313" key="8">
    <source>
        <dbReference type="Proteomes" id="UP000050865"/>
    </source>
</evidence>
<feature type="transmembrane region" description="Helical" evidence="6">
    <location>
        <begin position="563"/>
        <end position="585"/>
    </location>
</feature>